<dbReference type="InterPro" id="IPR036637">
    <property type="entry name" value="Phosphohistidine_dom_sf"/>
</dbReference>
<evidence type="ECO:0000256" key="11">
    <source>
        <dbReference type="ARBA" id="ARBA00022679"/>
    </source>
</evidence>
<evidence type="ECO:0000256" key="14">
    <source>
        <dbReference type="ARBA" id="ARBA00022777"/>
    </source>
</evidence>
<evidence type="ECO:0000313" key="21">
    <source>
        <dbReference type="EMBL" id="OCL37009.1"/>
    </source>
</evidence>
<comment type="subcellular location">
    <subcellularLocation>
        <location evidence="4 17">Cytoplasm</location>
    </subcellularLocation>
</comment>
<protein>
    <recommendedName>
        <fullName evidence="7 17">Phosphoenolpyruvate-protein phosphotransferase</fullName>
        <ecNumber evidence="6 17">2.7.3.9</ecNumber>
    </recommendedName>
    <alternativeName>
        <fullName evidence="16 17">Phosphotransferase system, enzyme I</fullName>
    </alternativeName>
</protein>
<dbReference type="SUPFAM" id="SSF51621">
    <property type="entry name" value="Phosphoenolpyruvate/pyruvate domain"/>
    <property type="match status" value="1"/>
</dbReference>
<dbReference type="SUPFAM" id="SSF52009">
    <property type="entry name" value="Phosphohistidine domain"/>
    <property type="match status" value="1"/>
</dbReference>
<evidence type="ECO:0000256" key="15">
    <source>
        <dbReference type="ARBA" id="ARBA00022842"/>
    </source>
</evidence>
<reference evidence="22" key="1">
    <citation type="submission" date="2016-07" db="EMBL/GenBank/DDBJ databases">
        <authorList>
            <person name="Florea S."/>
            <person name="Webb J.S."/>
            <person name="Jaromczyk J."/>
            <person name="Schardl C.L."/>
        </authorList>
    </citation>
    <scope>NUCLEOTIDE SEQUENCE [LARGE SCALE GENOMIC DNA]</scope>
    <source>
        <strain evidence="22">IPBSL-7</strain>
    </source>
</reference>
<dbReference type="GO" id="GO:0008965">
    <property type="term" value="F:phosphoenolpyruvate-protein phosphotransferase activity"/>
    <property type="evidence" value="ECO:0007669"/>
    <property type="project" value="UniProtKB-EC"/>
</dbReference>
<dbReference type="Pfam" id="PF02896">
    <property type="entry name" value="PEP-utilizers_C"/>
    <property type="match status" value="1"/>
</dbReference>
<dbReference type="GO" id="GO:0016301">
    <property type="term" value="F:kinase activity"/>
    <property type="evidence" value="ECO:0007669"/>
    <property type="project" value="UniProtKB-KW"/>
</dbReference>
<keyword evidence="9 17" id="KW-0963">Cytoplasm</keyword>
<keyword evidence="21" id="KW-0670">Pyruvate</keyword>
<evidence type="ECO:0000256" key="18">
    <source>
        <dbReference type="PIRSR" id="PIRSR000732-1"/>
    </source>
</evidence>
<keyword evidence="13 17" id="KW-0479">Metal-binding</keyword>
<evidence type="ECO:0000256" key="5">
    <source>
        <dbReference type="ARBA" id="ARBA00007837"/>
    </source>
</evidence>
<keyword evidence="22" id="KW-1185">Reference proteome</keyword>
<dbReference type="PRINTS" id="PR01736">
    <property type="entry name" value="PHPHTRNFRASE"/>
</dbReference>
<feature type="binding site" evidence="19">
    <location>
        <position position="283"/>
    </location>
    <ligand>
        <name>phosphoenolpyruvate</name>
        <dbReference type="ChEBI" id="CHEBI:58702"/>
    </ligand>
</feature>
<evidence type="ECO:0000256" key="4">
    <source>
        <dbReference type="ARBA" id="ARBA00004496"/>
    </source>
</evidence>
<dbReference type="GO" id="GO:0005737">
    <property type="term" value="C:cytoplasm"/>
    <property type="evidence" value="ECO:0007669"/>
    <property type="project" value="UniProtKB-SubCell"/>
</dbReference>
<dbReference type="NCBIfam" id="TIGR01417">
    <property type="entry name" value="PTS_I_fam"/>
    <property type="match status" value="1"/>
</dbReference>
<keyword evidence="15 17" id="KW-0460">Magnesium</keyword>
<evidence type="ECO:0000256" key="19">
    <source>
        <dbReference type="PIRSR" id="PIRSR000732-2"/>
    </source>
</evidence>
<dbReference type="Pfam" id="PF05524">
    <property type="entry name" value="PEP-utilisers_N"/>
    <property type="match status" value="1"/>
</dbReference>
<name>A0A1C0ARU6_9ACTN</name>
<keyword evidence="14 17" id="KW-0418">Kinase</keyword>
<keyword evidence="11 17" id="KW-0808">Transferase</keyword>
<dbReference type="InterPro" id="IPR040442">
    <property type="entry name" value="Pyrv_kinase-like_dom_sf"/>
</dbReference>
<evidence type="ECO:0000256" key="16">
    <source>
        <dbReference type="ARBA" id="ARBA00033235"/>
    </source>
</evidence>
<evidence type="ECO:0000256" key="12">
    <source>
        <dbReference type="ARBA" id="ARBA00022683"/>
    </source>
</evidence>
<evidence type="ECO:0000256" key="2">
    <source>
        <dbReference type="ARBA" id="ARBA00001946"/>
    </source>
</evidence>
<dbReference type="PANTHER" id="PTHR46244:SF3">
    <property type="entry name" value="PHOSPHOENOLPYRUVATE-PROTEIN PHOSPHOTRANSFERASE"/>
    <property type="match status" value="1"/>
</dbReference>
<evidence type="ECO:0000313" key="22">
    <source>
        <dbReference type="Proteomes" id="UP000093501"/>
    </source>
</evidence>
<comment type="cofactor">
    <cofactor evidence="2 17 20">
        <name>Mg(2+)</name>
        <dbReference type="ChEBI" id="CHEBI:18420"/>
    </cofactor>
</comment>
<feature type="binding site" evidence="19">
    <location>
        <begin position="431"/>
        <end position="432"/>
    </location>
    <ligand>
        <name>phosphoenolpyruvate</name>
        <dbReference type="ChEBI" id="CHEBI:58702"/>
    </ligand>
</feature>
<evidence type="ECO:0000256" key="3">
    <source>
        <dbReference type="ARBA" id="ARBA00002728"/>
    </source>
</evidence>
<evidence type="ECO:0000256" key="8">
    <source>
        <dbReference type="ARBA" id="ARBA00022448"/>
    </source>
</evidence>
<dbReference type="Gene3D" id="3.50.30.10">
    <property type="entry name" value="Phosphohistidine domain"/>
    <property type="match status" value="1"/>
</dbReference>
<dbReference type="RefSeq" id="WP_068749703.1">
    <property type="nucleotide sequence ID" value="NZ_LR214441.1"/>
</dbReference>
<proteinExistence type="inferred from homology"/>
<keyword evidence="8 17" id="KW-0813">Transport</keyword>
<dbReference type="SUPFAM" id="SSF47831">
    <property type="entry name" value="Enzyme I of the PEP:sugar phosphotransferase system HPr-binding (sub)domain"/>
    <property type="match status" value="1"/>
</dbReference>
<dbReference type="Gene3D" id="3.20.20.60">
    <property type="entry name" value="Phosphoenolpyruvate-binding domains"/>
    <property type="match status" value="1"/>
</dbReference>
<dbReference type="InterPro" id="IPR008279">
    <property type="entry name" value="PEP-util_enz_mobile_dom"/>
</dbReference>
<comment type="catalytic activity">
    <reaction evidence="1 17">
        <text>L-histidyl-[protein] + phosphoenolpyruvate = N(pros)-phospho-L-histidyl-[protein] + pyruvate</text>
        <dbReference type="Rhea" id="RHEA:23880"/>
        <dbReference type="Rhea" id="RHEA-COMP:9745"/>
        <dbReference type="Rhea" id="RHEA-COMP:9746"/>
        <dbReference type="ChEBI" id="CHEBI:15361"/>
        <dbReference type="ChEBI" id="CHEBI:29979"/>
        <dbReference type="ChEBI" id="CHEBI:58702"/>
        <dbReference type="ChEBI" id="CHEBI:64837"/>
        <dbReference type="EC" id="2.7.3.9"/>
    </reaction>
</comment>
<dbReference type="InterPro" id="IPR050499">
    <property type="entry name" value="PEP-utilizing_PTS_enzyme"/>
</dbReference>
<evidence type="ECO:0000256" key="6">
    <source>
        <dbReference type="ARBA" id="ARBA00012232"/>
    </source>
</evidence>
<dbReference type="InterPro" id="IPR000121">
    <property type="entry name" value="PEP_util_C"/>
</dbReference>
<dbReference type="InterPro" id="IPR008731">
    <property type="entry name" value="PTS_EIN"/>
</dbReference>
<keyword evidence="12 17" id="KW-0598">Phosphotransferase system</keyword>
<feature type="binding site" evidence="19">
    <location>
        <position position="442"/>
    </location>
    <ligand>
        <name>phosphoenolpyruvate</name>
        <dbReference type="ChEBI" id="CHEBI:58702"/>
    </ligand>
</feature>
<dbReference type="EC" id="2.7.3.9" evidence="6 17"/>
<dbReference type="PANTHER" id="PTHR46244">
    <property type="entry name" value="PHOSPHOENOLPYRUVATE-PROTEIN PHOSPHOTRANSFERASE"/>
    <property type="match status" value="1"/>
</dbReference>
<gene>
    <name evidence="21" type="ORF">BCR15_12140</name>
</gene>
<dbReference type="GO" id="GO:0009401">
    <property type="term" value="P:phosphoenolpyruvate-dependent sugar phosphotransferase system"/>
    <property type="evidence" value="ECO:0007669"/>
    <property type="project" value="UniProtKB-KW"/>
</dbReference>
<dbReference type="Gene3D" id="1.10.274.10">
    <property type="entry name" value="PtsI, HPr-binding domain"/>
    <property type="match status" value="1"/>
</dbReference>
<accession>A0A1C0ARU6</accession>
<comment type="caution">
    <text evidence="21">The sequence shown here is derived from an EMBL/GenBank/DDBJ whole genome shotgun (WGS) entry which is preliminary data.</text>
</comment>
<feature type="binding site" evidence="20">
    <location>
        <position position="408"/>
    </location>
    <ligand>
        <name>Mg(2+)</name>
        <dbReference type="ChEBI" id="CHEBI:18420"/>
    </ligand>
</feature>
<feature type="binding site" evidence="19">
    <location>
        <position position="319"/>
    </location>
    <ligand>
        <name>phosphoenolpyruvate</name>
        <dbReference type="ChEBI" id="CHEBI:58702"/>
    </ligand>
</feature>
<evidence type="ECO:0000256" key="7">
    <source>
        <dbReference type="ARBA" id="ARBA00016544"/>
    </source>
</evidence>
<evidence type="ECO:0000256" key="9">
    <source>
        <dbReference type="ARBA" id="ARBA00022490"/>
    </source>
</evidence>
<organism evidence="21 22">
    <name type="scientific">Tessaracoccus lapidicaptus</name>
    <dbReference type="NCBI Taxonomy" id="1427523"/>
    <lineage>
        <taxon>Bacteria</taxon>
        <taxon>Bacillati</taxon>
        <taxon>Actinomycetota</taxon>
        <taxon>Actinomycetes</taxon>
        <taxon>Propionibacteriales</taxon>
        <taxon>Propionibacteriaceae</taxon>
        <taxon>Tessaracoccus</taxon>
    </lineage>
</organism>
<comment type="similarity">
    <text evidence="5 17">Belongs to the PEP-utilizing enzyme family.</text>
</comment>
<sequence>MSIRGIGVSPGSVYGPAVVVTTALITPPGERSDDPAAVESAVAEALESVAADMEARAARAEEHAKPVLEATAMMARDPGLVFAVGSFAADGHGPVDALYLAVEQYCALLAGLDAYMAERQTDLRDVFQRAAARLLGRPAPGVPEFDEPSIIVALDLAPADTATLNPERVLGIVTEAGGVTSHTAILAAQLGIPAVVRATGVLSASPETLGLDGATGEVVVNPDAGVAAVLGARNEHRLALQAVAQGPGATRDGHRVQILANIGTVDDAQRAAKADVEGSGLFRTEFLFLERTSAPTVEEQTATYTAVFEAFAGRKVVVRTLDAGADKPLAFADLGAEDNPALGVRGLRLQRERDDLLTDQLTALARAREATGAEVWVMAPMVATAEEAAWFAARCRDAGLPTAGTMVEVPAAAIRSGHLLAACDFASIGTNDLSQYLFAADRMNGALAHLLSGWQPALWELIVATVRGAEGKPVGICGEVGGDPLLALVAAGAGVSSLSMAVGKVGSVKVSLARHDLDTCRAMLDAVLASTGPEQARAAVVDLLDAEVAELLA</sequence>
<dbReference type="InterPro" id="IPR015813">
    <property type="entry name" value="Pyrv/PenolPyrv_kinase-like_dom"/>
</dbReference>
<keyword evidence="10 17" id="KW-0762">Sugar transport</keyword>
<feature type="active site" description="Proton donor" evidence="18">
    <location>
        <position position="477"/>
    </location>
</feature>
<evidence type="ECO:0000256" key="13">
    <source>
        <dbReference type="ARBA" id="ARBA00022723"/>
    </source>
</evidence>
<dbReference type="AlphaFoldDB" id="A0A1C0ARU6"/>
<dbReference type="EMBL" id="MBQD01000003">
    <property type="protein sequence ID" value="OCL37009.1"/>
    <property type="molecule type" value="Genomic_DNA"/>
</dbReference>
<comment type="function">
    <text evidence="3 17">General (non sugar-specific) component of the phosphoenolpyruvate-dependent sugar phosphotransferase system (sugar PTS). This major carbohydrate active-transport system catalyzes the phosphorylation of incoming sugar substrates concomitantly with their translocation across the cell membrane. Enzyme I transfers the phosphoryl group from phosphoenolpyruvate (PEP) to the phosphoryl carrier protein (HPr).</text>
</comment>
<dbReference type="Proteomes" id="UP000093501">
    <property type="component" value="Unassembled WGS sequence"/>
</dbReference>
<feature type="active site" description="Tele-phosphohistidine intermediate" evidence="18">
    <location>
        <position position="182"/>
    </location>
</feature>
<dbReference type="GO" id="GO:0046872">
    <property type="term" value="F:metal ion binding"/>
    <property type="evidence" value="ECO:0007669"/>
    <property type="project" value="UniProtKB-KW"/>
</dbReference>
<dbReference type="InterPro" id="IPR006318">
    <property type="entry name" value="PTS_EI-like"/>
</dbReference>
<evidence type="ECO:0000256" key="20">
    <source>
        <dbReference type="PIRSR" id="PIRSR000732-3"/>
    </source>
</evidence>
<evidence type="ECO:0000256" key="17">
    <source>
        <dbReference type="PIRNR" id="PIRNR000732"/>
    </source>
</evidence>
<dbReference type="InterPro" id="IPR024692">
    <property type="entry name" value="PTS_EI"/>
</dbReference>
<dbReference type="InterPro" id="IPR036618">
    <property type="entry name" value="PtsI_HPr-bd_sf"/>
</dbReference>
<feature type="binding site" evidence="20">
    <location>
        <position position="432"/>
    </location>
    <ligand>
        <name>Mg(2+)</name>
        <dbReference type="ChEBI" id="CHEBI:18420"/>
    </ligand>
</feature>
<dbReference type="Pfam" id="PF00391">
    <property type="entry name" value="PEP-utilizers"/>
    <property type="match status" value="1"/>
</dbReference>
<evidence type="ECO:0000256" key="10">
    <source>
        <dbReference type="ARBA" id="ARBA00022597"/>
    </source>
</evidence>
<dbReference type="PIRSF" id="PIRSF000732">
    <property type="entry name" value="PTS_enzyme_I"/>
    <property type="match status" value="1"/>
</dbReference>
<evidence type="ECO:0000256" key="1">
    <source>
        <dbReference type="ARBA" id="ARBA00000683"/>
    </source>
</evidence>